<feature type="region of interest" description="Disordered" evidence="5">
    <location>
        <begin position="845"/>
        <end position="869"/>
    </location>
</feature>
<reference evidence="6 7" key="1">
    <citation type="journal article" date="2018" name="Mol. Biol. Evol.">
        <title>Broad Genomic Sampling Reveals a Smut Pathogenic Ancestry of the Fungal Clade Ustilaginomycotina.</title>
        <authorList>
            <person name="Kijpornyongpan T."/>
            <person name="Mondo S.J."/>
            <person name="Barry K."/>
            <person name="Sandor L."/>
            <person name="Lee J."/>
            <person name="Lipzen A."/>
            <person name="Pangilinan J."/>
            <person name="LaButti K."/>
            <person name="Hainaut M."/>
            <person name="Henrissat B."/>
            <person name="Grigoriev I.V."/>
            <person name="Spatafora J.W."/>
            <person name="Aime M.C."/>
        </authorList>
    </citation>
    <scope>NUCLEOTIDE SEQUENCE [LARGE SCALE GENOMIC DNA]</scope>
    <source>
        <strain evidence="6 7">MCA 4658</strain>
    </source>
</reference>
<feature type="compositionally biased region" description="Low complexity" evidence="5">
    <location>
        <begin position="440"/>
        <end position="454"/>
    </location>
</feature>
<dbReference type="STRING" id="1522189.A0A316W5C7"/>
<feature type="region of interest" description="Disordered" evidence="5">
    <location>
        <begin position="160"/>
        <end position="189"/>
    </location>
</feature>
<dbReference type="InterPro" id="IPR043129">
    <property type="entry name" value="ATPase_NBD"/>
</dbReference>
<evidence type="ECO:0000256" key="1">
    <source>
        <dbReference type="ARBA" id="ARBA00022741"/>
    </source>
</evidence>
<dbReference type="PANTHER" id="PTHR12280:SF20">
    <property type="entry name" value="4'-PHOSPHOPANTETHEINE PHOSPHATASE"/>
    <property type="match status" value="1"/>
</dbReference>
<feature type="compositionally biased region" description="Basic and acidic residues" evidence="5">
    <location>
        <begin position="247"/>
        <end position="261"/>
    </location>
</feature>
<dbReference type="Gene3D" id="3.30.420.40">
    <property type="match status" value="1"/>
</dbReference>
<protein>
    <submittedName>
        <fullName evidence="6">Fumble-domain-containing protein</fullName>
    </submittedName>
</protein>
<keyword evidence="7" id="KW-1185">Reference proteome</keyword>
<feature type="compositionally biased region" description="Polar residues" evidence="5">
    <location>
        <begin position="28"/>
        <end position="44"/>
    </location>
</feature>
<dbReference type="InterPro" id="IPR004567">
    <property type="entry name" value="Type_II_PanK"/>
</dbReference>
<evidence type="ECO:0000256" key="5">
    <source>
        <dbReference type="SAM" id="MobiDB-lite"/>
    </source>
</evidence>
<dbReference type="OrthoDB" id="498611at2759"/>
<sequence>MPADSGSSTPTWSASAALTPASRLGRSVSHTDQVRSSSKGSQASVRRPLALPVNVDTTGAMIMATPSYDADLPEGSSSGQSHRATHADRPNLGVRTELPRGASGAGEDVGDEQRGESSVGSREKDGIEIYLPNHTESVSHIALDIGGSLAKVVYFTHSRPPVSTSGEASTSPSSSIDDAIPRCSPSISTSASGLFSKNSLPGLHSVEHASGKGHSQQVAYTADGTQAVPSGTLTPTSISRVPSASELRPDKKADDGQEDNRSGASSSATDAGRESQREGRGPSLARGRGGGGSIRSSLFRRRSLPSSLPGGRLNFIKFETSDVDSLFLFLSTLISSSATANGVSLSSMRKSVKLSATGGGAHRFHERLEKELGVEVRREDEMRALITGLNFATLIPDEVFSYSDELVSVLHSPLPRFSSRYRGSALIGTAPNDEEQADTAMSASFSSISSASSSPSPPTNETRKPQQALPRPSPDPPLYAPVYDSDPSPKLPCLLVNIGSGVSIIKVDDFGKYERVSGTSLGGGTLWGLLSLLTDAENFDEMLELSTRGDNSTVDMMVGDIYGSSDALSSLGLKSSTIASSFGKVFRKEPGNDSGGSGGPSAHSHEEAQTDQASRQRRKKKKFRQEDICKSLLYAVSNNIGQIAYMNAEKFNLDRIYFGGGFLRGHKATISTLSYAIRFWSKGTKRAYFLRHEGYLGAIGAWIHQVGPADQNAGAASIAKVASTVGADAPPQTADTGEPLAHSDTTQTSMPSASSQRTRTGLWTPAQASDAHQQHAAVNGIPSPVVEVAEPTLSRDTRVPIRPSSDALSDYTSPQSSAALPSLLAEALGEAPLDEHQGNVAGALPHAQRGQQPNGSAPHPANNGRSAQNEGVVAASDAVGDSADLQALLSTLAVEDRDILQPLLSQGAAASARSAQTAQNEEAQSIEDMQDLLKRIEAADGAVDGLEARLDGFLSRLDQILDSHSE</sequence>
<dbReference type="FunFam" id="3.30.420.40:FF:000115">
    <property type="entry name" value="Pantothenate kinase PanK"/>
    <property type="match status" value="1"/>
</dbReference>
<dbReference type="Pfam" id="PF03630">
    <property type="entry name" value="Fumble"/>
    <property type="match status" value="2"/>
</dbReference>
<dbReference type="GO" id="GO:0005829">
    <property type="term" value="C:cytosol"/>
    <property type="evidence" value="ECO:0007669"/>
    <property type="project" value="TreeGrafter"/>
</dbReference>
<feature type="compositionally biased region" description="Polar residues" evidence="5">
    <location>
        <begin position="226"/>
        <end position="242"/>
    </location>
</feature>
<dbReference type="GO" id="GO:0005524">
    <property type="term" value="F:ATP binding"/>
    <property type="evidence" value="ECO:0007669"/>
    <property type="project" value="UniProtKB-KW"/>
</dbReference>
<dbReference type="Proteomes" id="UP000245783">
    <property type="component" value="Unassembled WGS sequence"/>
</dbReference>
<feature type="region of interest" description="Disordered" evidence="5">
    <location>
        <begin position="589"/>
        <end position="622"/>
    </location>
</feature>
<feature type="region of interest" description="Disordered" evidence="5">
    <location>
        <begin position="433"/>
        <end position="483"/>
    </location>
</feature>
<dbReference type="NCBIfam" id="TIGR00555">
    <property type="entry name" value="panK_eukar"/>
    <property type="match status" value="1"/>
</dbReference>
<dbReference type="EMBL" id="KZ819365">
    <property type="protein sequence ID" value="PWN43921.1"/>
    <property type="molecule type" value="Genomic_DNA"/>
</dbReference>
<evidence type="ECO:0000313" key="7">
    <source>
        <dbReference type="Proteomes" id="UP000245783"/>
    </source>
</evidence>
<dbReference type="GeneID" id="37034307"/>
<feature type="region of interest" description="Disordered" evidence="5">
    <location>
        <begin position="765"/>
        <end position="784"/>
    </location>
</feature>
<feature type="compositionally biased region" description="Basic and acidic residues" evidence="5">
    <location>
        <begin position="271"/>
        <end position="280"/>
    </location>
</feature>
<feature type="compositionally biased region" description="Basic and acidic residues" evidence="5">
    <location>
        <begin position="111"/>
        <end position="124"/>
    </location>
</feature>
<dbReference type="GO" id="GO:0015937">
    <property type="term" value="P:coenzyme A biosynthetic process"/>
    <property type="evidence" value="ECO:0007669"/>
    <property type="project" value="UniProtKB-KW"/>
</dbReference>
<evidence type="ECO:0000256" key="2">
    <source>
        <dbReference type="ARBA" id="ARBA00022840"/>
    </source>
</evidence>
<feature type="compositionally biased region" description="Low complexity" evidence="5">
    <location>
        <begin position="163"/>
        <end position="175"/>
    </location>
</feature>
<evidence type="ECO:0000256" key="4">
    <source>
        <dbReference type="SAM" id="Coils"/>
    </source>
</evidence>
<gene>
    <name evidence="6" type="ORF">IE81DRAFT_311361</name>
</gene>
<dbReference type="Gene3D" id="3.30.420.510">
    <property type="match status" value="2"/>
</dbReference>
<organism evidence="6 7">
    <name type="scientific">Ceraceosorus guamensis</name>
    <dbReference type="NCBI Taxonomy" id="1522189"/>
    <lineage>
        <taxon>Eukaryota</taxon>
        <taxon>Fungi</taxon>
        <taxon>Dikarya</taxon>
        <taxon>Basidiomycota</taxon>
        <taxon>Ustilaginomycotina</taxon>
        <taxon>Exobasidiomycetes</taxon>
        <taxon>Ceraceosorales</taxon>
        <taxon>Ceraceosoraceae</taxon>
        <taxon>Ceraceosorus</taxon>
    </lineage>
</organism>
<dbReference type="FunCoup" id="A0A316W5C7">
    <property type="interactions" value="484"/>
</dbReference>
<dbReference type="AlphaFoldDB" id="A0A316W5C7"/>
<feature type="region of interest" description="Disordered" evidence="5">
    <location>
        <begin position="1"/>
        <end position="124"/>
    </location>
</feature>
<dbReference type="RefSeq" id="XP_025371081.1">
    <property type="nucleotide sequence ID" value="XM_025512437.1"/>
</dbReference>
<keyword evidence="1" id="KW-0547">Nucleotide-binding</keyword>
<dbReference type="PANTHER" id="PTHR12280">
    <property type="entry name" value="PANTOTHENATE KINASE"/>
    <property type="match status" value="1"/>
</dbReference>
<evidence type="ECO:0000313" key="6">
    <source>
        <dbReference type="EMBL" id="PWN43921.1"/>
    </source>
</evidence>
<feature type="region of interest" description="Disordered" evidence="5">
    <location>
        <begin position="791"/>
        <end position="815"/>
    </location>
</feature>
<accession>A0A316W5C7</accession>
<feature type="compositionally biased region" description="Low complexity" evidence="5">
    <location>
        <begin position="766"/>
        <end position="777"/>
    </location>
</feature>
<keyword evidence="3" id="KW-0173">Coenzyme A biosynthesis</keyword>
<evidence type="ECO:0000256" key="3">
    <source>
        <dbReference type="ARBA" id="ARBA00022993"/>
    </source>
</evidence>
<dbReference type="GO" id="GO:0004594">
    <property type="term" value="F:pantothenate kinase activity"/>
    <property type="evidence" value="ECO:0007669"/>
    <property type="project" value="TreeGrafter"/>
</dbReference>
<dbReference type="InParanoid" id="A0A316W5C7"/>
<keyword evidence="2" id="KW-0067">ATP-binding</keyword>
<keyword evidence="4" id="KW-0175">Coiled coil</keyword>
<dbReference type="GO" id="GO:0005634">
    <property type="term" value="C:nucleus"/>
    <property type="evidence" value="ECO:0007669"/>
    <property type="project" value="TreeGrafter"/>
</dbReference>
<dbReference type="SUPFAM" id="SSF53067">
    <property type="entry name" value="Actin-like ATPase domain"/>
    <property type="match status" value="3"/>
</dbReference>
<feature type="compositionally biased region" description="Polar residues" evidence="5">
    <location>
        <begin position="806"/>
        <end position="815"/>
    </location>
</feature>
<feature type="region of interest" description="Disordered" evidence="5">
    <location>
        <begin position="226"/>
        <end position="298"/>
    </location>
</feature>
<feature type="region of interest" description="Disordered" evidence="5">
    <location>
        <begin position="727"/>
        <end position="760"/>
    </location>
</feature>
<name>A0A316W5C7_9BASI</name>
<feature type="compositionally biased region" description="Polar residues" evidence="5">
    <location>
        <begin position="1"/>
        <end position="16"/>
    </location>
</feature>
<feature type="coiled-coil region" evidence="4">
    <location>
        <begin position="915"/>
        <end position="949"/>
    </location>
</feature>
<proteinExistence type="predicted"/>
<feature type="compositionally biased region" description="Polar residues" evidence="5">
    <location>
        <begin position="743"/>
        <end position="760"/>
    </location>
</feature>